<dbReference type="SUPFAM" id="SSF53850">
    <property type="entry name" value="Periplasmic binding protein-like II"/>
    <property type="match status" value="1"/>
</dbReference>
<comment type="subcellular location">
    <subcellularLocation>
        <location evidence="1">Periplasm</location>
    </subcellularLocation>
</comment>
<keyword evidence="3 4" id="KW-0732">Signal</keyword>
<evidence type="ECO:0000259" key="5">
    <source>
        <dbReference type="Pfam" id="PF09084"/>
    </source>
</evidence>
<feature type="signal peptide" evidence="4">
    <location>
        <begin position="1"/>
        <end position="22"/>
    </location>
</feature>
<evidence type="ECO:0000256" key="1">
    <source>
        <dbReference type="ARBA" id="ARBA00004418"/>
    </source>
</evidence>
<gene>
    <name evidence="6" type="ORF">HAQ05_14390</name>
</gene>
<dbReference type="CDD" id="cd13563">
    <property type="entry name" value="PBP2_SsuA_like_6"/>
    <property type="match status" value="1"/>
</dbReference>
<protein>
    <submittedName>
        <fullName evidence="6">ABC transporter substrate-binding protein</fullName>
    </submittedName>
</protein>
<dbReference type="Proteomes" id="UP000805841">
    <property type="component" value="Unassembled WGS sequence"/>
</dbReference>
<evidence type="ECO:0000256" key="2">
    <source>
        <dbReference type="ARBA" id="ARBA00010742"/>
    </source>
</evidence>
<name>A0ABR7Z385_9PSED</name>
<comment type="caution">
    <text evidence="6">The sequence shown here is derived from an EMBL/GenBank/DDBJ whole genome shotgun (WGS) entry which is preliminary data.</text>
</comment>
<organism evidence="6 7">
    <name type="scientific">Pseudomonas typographi</name>
    <dbReference type="NCBI Taxonomy" id="2715964"/>
    <lineage>
        <taxon>Bacteria</taxon>
        <taxon>Pseudomonadati</taxon>
        <taxon>Pseudomonadota</taxon>
        <taxon>Gammaproteobacteria</taxon>
        <taxon>Pseudomonadales</taxon>
        <taxon>Pseudomonadaceae</taxon>
        <taxon>Pseudomonas</taxon>
    </lineage>
</organism>
<dbReference type="PANTHER" id="PTHR30024:SF47">
    <property type="entry name" value="TAURINE-BINDING PERIPLASMIC PROTEIN"/>
    <property type="match status" value="1"/>
</dbReference>
<dbReference type="Gene3D" id="3.40.190.10">
    <property type="entry name" value="Periplasmic binding protein-like II"/>
    <property type="match status" value="2"/>
</dbReference>
<dbReference type="PANTHER" id="PTHR30024">
    <property type="entry name" value="ALIPHATIC SULFONATES-BINDING PROTEIN-RELATED"/>
    <property type="match status" value="1"/>
</dbReference>
<proteinExistence type="inferred from homology"/>
<reference evidence="6 7" key="1">
    <citation type="journal article" date="2020" name="Insects">
        <title>Bacteria Belonging to Pseudomonas typographi sp. nov. from the Bark Beetle Ips typographus Have Genomic Potential to Aid in the Host Ecology.</title>
        <authorList>
            <person name="Peral-Aranega E."/>
            <person name="Saati-Santamaria Z."/>
            <person name="Kolarik M."/>
            <person name="Rivas R."/>
            <person name="Garcia-Fraile P."/>
        </authorList>
    </citation>
    <scope>NUCLEOTIDE SEQUENCE [LARGE SCALE GENOMIC DNA]</scope>
    <source>
        <strain evidence="6 7">CA3A</strain>
    </source>
</reference>
<evidence type="ECO:0000313" key="6">
    <source>
        <dbReference type="EMBL" id="MBD1599882.1"/>
    </source>
</evidence>
<evidence type="ECO:0000256" key="4">
    <source>
        <dbReference type="SAM" id="SignalP"/>
    </source>
</evidence>
<dbReference type="Pfam" id="PF09084">
    <property type="entry name" value="NMT1"/>
    <property type="match status" value="1"/>
</dbReference>
<dbReference type="EMBL" id="JAAOCA010000017">
    <property type="protein sequence ID" value="MBD1599882.1"/>
    <property type="molecule type" value="Genomic_DNA"/>
</dbReference>
<sequence length="332" mass="35213">MNQLLKNAVRFLLGACTLTVAAATWAAQPSVEPGALKLGVEPWLGYGPMHVAAAQGFFAKRGLEKVELVNFNEDKDINAGLASGQLDAATIATHTAMGMVSAGLPVKIVMLLDQSMTADAVIAAPDIKRVQDLKGKEIAFEEGTTSDILLHAALAKAGLQWVDIKPVPMPASNAGSALIAGRVPVAVTYEPYLTAAHQQNAKLNVLFSGKDQPGIISDVLVIREDVISKRPGQVQALVNAWGDAVTHYRANTASDRAVIAKAVGASPEDLASAFDGVEYYDFAQNTSELEGVFKEKTFPMVLKAAIEAQLVSPQKPVDANTLIDGQFVRQKN</sequence>
<keyword evidence="7" id="KW-1185">Reference proteome</keyword>
<accession>A0ABR7Z385</accession>
<evidence type="ECO:0000313" key="7">
    <source>
        <dbReference type="Proteomes" id="UP000805841"/>
    </source>
</evidence>
<comment type="similarity">
    <text evidence="2">Belongs to the bacterial solute-binding protein SsuA/TauA family.</text>
</comment>
<feature type="chain" id="PRO_5047170203" evidence="4">
    <location>
        <begin position="23"/>
        <end position="332"/>
    </location>
</feature>
<dbReference type="RefSeq" id="WP_190421713.1">
    <property type="nucleotide sequence ID" value="NZ_JAAOCA010000017.1"/>
</dbReference>
<feature type="domain" description="SsuA/THI5-like" evidence="5">
    <location>
        <begin position="48"/>
        <end position="246"/>
    </location>
</feature>
<evidence type="ECO:0000256" key="3">
    <source>
        <dbReference type="ARBA" id="ARBA00022729"/>
    </source>
</evidence>
<dbReference type="InterPro" id="IPR015168">
    <property type="entry name" value="SsuA/THI5"/>
</dbReference>